<name>A0A2N6PG52_9MICO</name>
<dbReference type="AlphaFoldDB" id="A0A2N6PG52"/>
<feature type="transmembrane region" description="Helical" evidence="1">
    <location>
        <begin position="161"/>
        <end position="180"/>
    </location>
</feature>
<organism evidence="2 3">
    <name type="scientific">Brevibacterium luteolum</name>
    <dbReference type="NCBI Taxonomy" id="199591"/>
    <lineage>
        <taxon>Bacteria</taxon>
        <taxon>Bacillati</taxon>
        <taxon>Actinomycetota</taxon>
        <taxon>Actinomycetes</taxon>
        <taxon>Micrococcales</taxon>
        <taxon>Brevibacteriaceae</taxon>
        <taxon>Brevibacterium</taxon>
    </lineage>
</organism>
<dbReference type="OrthoDB" id="4803793at2"/>
<dbReference type="Proteomes" id="UP000235703">
    <property type="component" value="Unassembled WGS sequence"/>
</dbReference>
<protein>
    <submittedName>
        <fullName evidence="2">Uncharacterized protein</fullName>
    </submittedName>
</protein>
<accession>A0A2N6PG52</accession>
<feature type="transmembrane region" description="Helical" evidence="1">
    <location>
        <begin position="32"/>
        <end position="52"/>
    </location>
</feature>
<dbReference type="EMBL" id="PNFZ01000005">
    <property type="protein sequence ID" value="PMB97654.1"/>
    <property type="molecule type" value="Genomic_DNA"/>
</dbReference>
<proteinExistence type="predicted"/>
<keyword evidence="3" id="KW-1185">Reference proteome</keyword>
<reference evidence="2 3" key="1">
    <citation type="submission" date="2017-09" db="EMBL/GenBank/DDBJ databases">
        <title>Bacterial strain isolated from the female urinary microbiota.</title>
        <authorList>
            <person name="Thomas-White K."/>
            <person name="Kumar N."/>
            <person name="Forster S."/>
            <person name="Putonti C."/>
            <person name="Lawley T."/>
            <person name="Wolfe A.J."/>
        </authorList>
    </citation>
    <scope>NUCLEOTIDE SEQUENCE [LARGE SCALE GENOMIC DNA]</scope>
    <source>
        <strain evidence="2 3">UMB0680</strain>
    </source>
</reference>
<keyword evidence="1" id="KW-1133">Transmembrane helix</keyword>
<feature type="transmembrane region" description="Helical" evidence="1">
    <location>
        <begin position="64"/>
        <end position="86"/>
    </location>
</feature>
<comment type="caution">
    <text evidence="2">The sequence shown here is derived from an EMBL/GenBank/DDBJ whole genome shotgun (WGS) entry which is preliminary data.</text>
</comment>
<feature type="transmembrane region" description="Helical" evidence="1">
    <location>
        <begin position="135"/>
        <end position="154"/>
    </location>
</feature>
<evidence type="ECO:0000313" key="2">
    <source>
        <dbReference type="EMBL" id="PMB97654.1"/>
    </source>
</evidence>
<evidence type="ECO:0000256" key="1">
    <source>
        <dbReference type="SAM" id="Phobius"/>
    </source>
</evidence>
<sequence length="226" mass="23448">MNRKLRIWRSVGAAFIATGIATLFHLGAHGSASLLAGIVCFVLTLWIGVLLAGRRLGILSLSTIVAFAQLALHHLMTLFSHAPLIISGHSGRVYLQLGTGAGSGVHAHHMTDAEVSAAVADTAAAAGQTAAQSGAGTSMLIAHLLSAVVTIAILKCGEEFVFALIQVALGPIATAFTRFVPLVMPPRLPVQVAPLLTAVTSAVLDSRFRRGPPAVLFTRLRALTPA</sequence>
<keyword evidence="1" id="KW-0812">Transmembrane</keyword>
<keyword evidence="1" id="KW-0472">Membrane</keyword>
<feature type="transmembrane region" description="Helical" evidence="1">
    <location>
        <begin position="7"/>
        <end position="26"/>
    </location>
</feature>
<gene>
    <name evidence="2" type="ORF">CJ198_09605</name>
</gene>
<dbReference type="RefSeq" id="WP_102162411.1">
    <property type="nucleotide sequence ID" value="NZ_JAHHXW010000002.1"/>
</dbReference>
<evidence type="ECO:0000313" key="3">
    <source>
        <dbReference type="Proteomes" id="UP000235703"/>
    </source>
</evidence>